<evidence type="ECO:0000259" key="1">
    <source>
        <dbReference type="Pfam" id="PF20703"/>
    </source>
</evidence>
<sequence length="453" mass="48747">MGRPERGLDAIDGPVESFVAELRDLRRTAGNPSYRELAKRAHYAPTTFSSAVSGYRLPTLDVTLAFVSACEGDVSRWEERWREADSQTRAASTRSTEGVARAPYRGLGPYQPHHAEWFFGRDRLVNRLSALLPMRRVVVVSGHSGTGKSSLLRAGLIPRLNAAAARPAWLPVLLTPGRQPAAELARRVRDAITRTPHEVALTVVIDQFEELFTRGVGEAEQAEFLAALRGLVRAPHGRHRVVVGVRTEYAERTADLLAGAANGVGRLAVDEMTGPELRESIVRAARQAGLAVERSLVARIAAAAPGTPHALPRISHALLEAWRRRRGVIITLAGYEAAGGISGAVEQTAESVHTGLGGPERQALRWTMQQLARMDSTGKVSLLGHAPAGTSPAAVTAVGRMAVAGLLTATPETVEIPHAALVTAWPRLRGWLRDDATNQPRIAQLSSSYRSAS</sequence>
<proteinExistence type="predicted"/>
<feature type="domain" description="Novel STAND NTPase 1" evidence="1">
    <location>
        <begin position="103"/>
        <end position="447"/>
    </location>
</feature>
<dbReference type="AlphaFoldDB" id="A0A6V8K8X2"/>
<protein>
    <recommendedName>
        <fullName evidence="1">Novel STAND NTPase 1 domain-containing protein</fullName>
    </recommendedName>
</protein>
<name>A0A6V8K8X2_9ACTN</name>
<comment type="caution">
    <text evidence="2">The sequence shown here is derived from an EMBL/GenBank/DDBJ whole genome shotgun (WGS) entry which is preliminary data.</text>
</comment>
<dbReference type="InterPro" id="IPR049052">
    <property type="entry name" value="nSTAND1"/>
</dbReference>
<dbReference type="Pfam" id="PF20703">
    <property type="entry name" value="nSTAND1"/>
    <property type="match status" value="1"/>
</dbReference>
<reference evidence="2 3" key="2">
    <citation type="submission" date="2020-03" db="EMBL/GenBank/DDBJ databases">
        <authorList>
            <person name="Ichikawa N."/>
            <person name="Kimura A."/>
            <person name="Kitahashi Y."/>
            <person name="Uohara A."/>
        </authorList>
    </citation>
    <scope>NUCLEOTIDE SEQUENCE [LARGE SCALE GENOMIC DNA]</scope>
    <source>
        <strain evidence="2 3">NBRC 108639</strain>
    </source>
</reference>
<gene>
    <name evidence="2" type="ORF">Phou_041100</name>
</gene>
<dbReference type="EMBL" id="BLPF01000001">
    <property type="protein sequence ID" value="GFJ79930.1"/>
    <property type="molecule type" value="Genomic_DNA"/>
</dbReference>
<keyword evidence="3" id="KW-1185">Reference proteome</keyword>
<organism evidence="2 3">
    <name type="scientific">Phytohabitans houttuyneae</name>
    <dbReference type="NCBI Taxonomy" id="1076126"/>
    <lineage>
        <taxon>Bacteria</taxon>
        <taxon>Bacillati</taxon>
        <taxon>Actinomycetota</taxon>
        <taxon>Actinomycetes</taxon>
        <taxon>Micromonosporales</taxon>
        <taxon>Micromonosporaceae</taxon>
    </lineage>
</organism>
<dbReference type="Gene3D" id="3.40.50.300">
    <property type="entry name" value="P-loop containing nucleotide triphosphate hydrolases"/>
    <property type="match status" value="1"/>
</dbReference>
<dbReference type="Proteomes" id="UP000482800">
    <property type="component" value="Unassembled WGS sequence"/>
</dbReference>
<dbReference type="InterPro" id="IPR027417">
    <property type="entry name" value="P-loop_NTPase"/>
</dbReference>
<dbReference type="SUPFAM" id="SSF52540">
    <property type="entry name" value="P-loop containing nucleoside triphosphate hydrolases"/>
    <property type="match status" value="1"/>
</dbReference>
<accession>A0A6V8K8X2</accession>
<evidence type="ECO:0000313" key="3">
    <source>
        <dbReference type="Proteomes" id="UP000482800"/>
    </source>
</evidence>
<dbReference type="RefSeq" id="WP_173057394.1">
    <property type="nucleotide sequence ID" value="NZ_BAABGO010000011.1"/>
</dbReference>
<evidence type="ECO:0000313" key="2">
    <source>
        <dbReference type="EMBL" id="GFJ79930.1"/>
    </source>
</evidence>
<reference evidence="2 3" key="1">
    <citation type="submission" date="2020-03" db="EMBL/GenBank/DDBJ databases">
        <title>Whole genome shotgun sequence of Phytohabitans houttuyneae NBRC 108639.</title>
        <authorList>
            <person name="Komaki H."/>
            <person name="Tamura T."/>
        </authorList>
    </citation>
    <scope>NUCLEOTIDE SEQUENCE [LARGE SCALE GENOMIC DNA]</scope>
    <source>
        <strain evidence="2 3">NBRC 108639</strain>
    </source>
</reference>